<feature type="transmembrane region" description="Helical" evidence="7">
    <location>
        <begin position="79"/>
        <end position="97"/>
    </location>
</feature>
<comment type="subcellular location">
    <subcellularLocation>
        <location evidence="1">Cell membrane</location>
        <topology evidence="1">Multi-pass membrane protein</topology>
    </subcellularLocation>
</comment>
<feature type="transmembrane region" description="Helical" evidence="7">
    <location>
        <begin position="373"/>
        <end position="391"/>
    </location>
</feature>
<dbReference type="CDD" id="cd17391">
    <property type="entry name" value="MFS_MdtG_MDR_like"/>
    <property type="match status" value="1"/>
</dbReference>
<dbReference type="InterPro" id="IPR036259">
    <property type="entry name" value="MFS_trans_sf"/>
</dbReference>
<feature type="domain" description="Major facilitator superfamily (MFS) profile" evidence="8">
    <location>
        <begin position="8"/>
        <end position="397"/>
    </location>
</feature>
<proteinExistence type="predicted"/>
<feature type="transmembrane region" description="Helical" evidence="7">
    <location>
        <begin position="285"/>
        <end position="304"/>
    </location>
</feature>
<feature type="transmembrane region" description="Helical" evidence="7">
    <location>
        <begin position="135"/>
        <end position="154"/>
    </location>
</feature>
<dbReference type="KEGG" id="zpl:ZBT109_1118"/>
<dbReference type="InterPro" id="IPR001958">
    <property type="entry name" value="Tet-R_TetA/multi-R_MdtG-like"/>
</dbReference>
<evidence type="ECO:0000259" key="8">
    <source>
        <dbReference type="PROSITE" id="PS50850"/>
    </source>
</evidence>
<feature type="transmembrane region" description="Helical" evidence="7">
    <location>
        <begin position="213"/>
        <end position="240"/>
    </location>
</feature>
<feature type="transmembrane region" description="Helical" evidence="7">
    <location>
        <begin position="343"/>
        <end position="361"/>
    </location>
</feature>
<keyword evidence="5 7" id="KW-1133">Transmembrane helix</keyword>
<protein>
    <submittedName>
        <fullName evidence="9">Major facilitator superfamily MFS_1</fullName>
    </submittedName>
</protein>
<evidence type="ECO:0000256" key="6">
    <source>
        <dbReference type="ARBA" id="ARBA00023136"/>
    </source>
</evidence>
<accession>A0A348HE27</accession>
<feature type="transmembrane region" description="Helical" evidence="7">
    <location>
        <begin position="166"/>
        <end position="186"/>
    </location>
</feature>
<dbReference type="GO" id="GO:0005886">
    <property type="term" value="C:plasma membrane"/>
    <property type="evidence" value="ECO:0007669"/>
    <property type="project" value="UniProtKB-SubCell"/>
</dbReference>
<dbReference type="InterPro" id="IPR020846">
    <property type="entry name" value="MFS_dom"/>
</dbReference>
<keyword evidence="2" id="KW-0813">Transport</keyword>
<evidence type="ECO:0000256" key="4">
    <source>
        <dbReference type="ARBA" id="ARBA00022692"/>
    </source>
</evidence>
<dbReference type="PRINTS" id="PR01035">
    <property type="entry name" value="TCRTETA"/>
</dbReference>
<keyword evidence="6 7" id="KW-0472">Membrane</keyword>
<dbReference type="GO" id="GO:0022857">
    <property type="term" value="F:transmembrane transporter activity"/>
    <property type="evidence" value="ECO:0007669"/>
    <property type="project" value="InterPro"/>
</dbReference>
<organism evidence="9 10">
    <name type="scientific">Zymobacter palmae</name>
    <dbReference type="NCBI Taxonomy" id="33074"/>
    <lineage>
        <taxon>Bacteria</taxon>
        <taxon>Pseudomonadati</taxon>
        <taxon>Pseudomonadota</taxon>
        <taxon>Gammaproteobacteria</taxon>
        <taxon>Oceanospirillales</taxon>
        <taxon>Halomonadaceae</taxon>
        <taxon>Zymobacter group</taxon>
        <taxon>Zymobacter</taxon>
    </lineage>
</organism>
<dbReference type="PROSITE" id="PS50850">
    <property type="entry name" value="MFS"/>
    <property type="match status" value="1"/>
</dbReference>
<dbReference type="AlphaFoldDB" id="A0A348HE27"/>
<evidence type="ECO:0000256" key="7">
    <source>
        <dbReference type="SAM" id="Phobius"/>
    </source>
</evidence>
<keyword evidence="10" id="KW-1185">Reference proteome</keyword>
<sequence>MELNWKRNLASVWLGCFFTGLAMSQIMPFLPLYVEQLGIHEHGALSLWSGLVFSSTFLVAAIVAPLWGSLADRMGRRPMLLRAALGMAIAIALQGMATNVYQLVALRALMGLASGFIPNGMALVASQAPRERSGWALGTLSTAQVTGVIAGPLLGGFLADHIGLRWVFMLTSGMMFISFLVTLFLIREGRVVQVERKDHMSNREVFRSWQYPMLMLTLFITTLMIQVANGSIGPVLTLFIRYLIGGGQENVAFMSGIVASLPGIAALIAAPRLGRLGDKVGMARILVPALAVAALLFIAMSLVATPCQLAGLRFLLGFADGALLPAVQTLLVTFSSQRVTGRVLGYNQSFLYLGNMLGPMMGSTVSALWGFRWVFVATSVLVALNAIQLFINVRRLPREVRYGHKLPEDKMTSR</sequence>
<evidence type="ECO:0000313" key="9">
    <source>
        <dbReference type="EMBL" id="BBG29879.1"/>
    </source>
</evidence>
<evidence type="ECO:0000256" key="2">
    <source>
        <dbReference type="ARBA" id="ARBA00022448"/>
    </source>
</evidence>
<feature type="transmembrane region" description="Helical" evidence="7">
    <location>
        <begin position="103"/>
        <end position="123"/>
    </location>
</feature>
<dbReference type="InterPro" id="IPR011701">
    <property type="entry name" value="MFS"/>
</dbReference>
<dbReference type="SUPFAM" id="SSF103473">
    <property type="entry name" value="MFS general substrate transporter"/>
    <property type="match status" value="2"/>
</dbReference>
<evidence type="ECO:0000256" key="3">
    <source>
        <dbReference type="ARBA" id="ARBA00022475"/>
    </source>
</evidence>
<dbReference type="Proteomes" id="UP000267342">
    <property type="component" value="Chromosome"/>
</dbReference>
<dbReference type="OrthoDB" id="65739at2"/>
<feature type="transmembrane region" description="Helical" evidence="7">
    <location>
        <begin position="48"/>
        <end position="67"/>
    </location>
</feature>
<dbReference type="PANTHER" id="PTHR43414:SF6">
    <property type="entry name" value="MULTIDRUG RESISTANCE PROTEIN MDTG"/>
    <property type="match status" value="1"/>
</dbReference>
<name>A0A348HE27_9GAMM</name>
<feature type="transmembrane region" description="Helical" evidence="7">
    <location>
        <begin position="310"/>
        <end position="331"/>
    </location>
</feature>
<dbReference type="Gene3D" id="1.20.1720.10">
    <property type="entry name" value="Multidrug resistance protein D"/>
    <property type="match status" value="1"/>
</dbReference>
<keyword evidence="3" id="KW-1003">Cell membrane</keyword>
<reference evidence="9 10" key="1">
    <citation type="submission" date="2018-09" db="EMBL/GenBank/DDBJ databases">
        <title>Zymobacter palmae IAM14233 (=T109) whole genome analysis.</title>
        <authorList>
            <person name="Yanase H."/>
        </authorList>
    </citation>
    <scope>NUCLEOTIDE SEQUENCE [LARGE SCALE GENOMIC DNA]</scope>
    <source>
        <strain evidence="9 10">IAM14233</strain>
    </source>
</reference>
<evidence type="ECO:0000256" key="1">
    <source>
        <dbReference type="ARBA" id="ARBA00004651"/>
    </source>
</evidence>
<dbReference type="Gene3D" id="1.20.1250.20">
    <property type="entry name" value="MFS general substrate transporter like domains"/>
    <property type="match status" value="1"/>
</dbReference>
<dbReference type="Pfam" id="PF07690">
    <property type="entry name" value="MFS_1"/>
    <property type="match status" value="1"/>
</dbReference>
<dbReference type="PANTHER" id="PTHR43414">
    <property type="entry name" value="MULTIDRUG RESISTANCE PROTEIN MDTG"/>
    <property type="match status" value="1"/>
</dbReference>
<gene>
    <name evidence="9" type="ORF">ZBT109_1118</name>
</gene>
<feature type="transmembrane region" description="Helical" evidence="7">
    <location>
        <begin position="252"/>
        <end position="273"/>
    </location>
</feature>
<evidence type="ECO:0000256" key="5">
    <source>
        <dbReference type="ARBA" id="ARBA00022989"/>
    </source>
</evidence>
<dbReference type="STRING" id="1123510.GCA_000620025_02335"/>
<evidence type="ECO:0000313" key="10">
    <source>
        <dbReference type="Proteomes" id="UP000267342"/>
    </source>
</evidence>
<dbReference type="EMBL" id="AP018933">
    <property type="protein sequence ID" value="BBG29879.1"/>
    <property type="molecule type" value="Genomic_DNA"/>
</dbReference>
<keyword evidence="4 7" id="KW-0812">Transmembrane</keyword>
<dbReference type="RefSeq" id="WP_051523881.1">
    <property type="nucleotide sequence ID" value="NZ_AP018933.1"/>
</dbReference>